<dbReference type="AlphaFoldDB" id="A0A0J1EHN8"/>
<gene>
    <name evidence="1" type="ORF">RISK_002826</name>
</gene>
<comment type="caution">
    <text evidence="1">The sequence shown here is derived from an EMBL/GenBank/DDBJ whole genome shotgun (WGS) entry which is preliminary data.</text>
</comment>
<dbReference type="STRING" id="595434.RISK_002826"/>
<proteinExistence type="predicted"/>
<protein>
    <submittedName>
        <fullName evidence="1">Uncharacterized protein</fullName>
    </submittedName>
</protein>
<name>A0A0J1EHN8_RHOIS</name>
<reference evidence="1" key="1">
    <citation type="submission" date="2015-05" db="EMBL/GenBank/DDBJ databases">
        <title>Permanent draft genome of Rhodopirellula islandicus K833.</title>
        <authorList>
            <person name="Kizina J."/>
            <person name="Richter M."/>
            <person name="Glockner F.O."/>
            <person name="Harder J."/>
        </authorList>
    </citation>
    <scope>NUCLEOTIDE SEQUENCE [LARGE SCALE GENOMIC DNA]</scope>
    <source>
        <strain evidence="1">K833</strain>
    </source>
</reference>
<accession>A0A0J1EHN8</accession>
<dbReference type="Proteomes" id="UP000036367">
    <property type="component" value="Unassembled WGS sequence"/>
</dbReference>
<organism evidence="1 2">
    <name type="scientific">Rhodopirellula islandica</name>
    <dbReference type="NCBI Taxonomy" id="595434"/>
    <lineage>
        <taxon>Bacteria</taxon>
        <taxon>Pseudomonadati</taxon>
        <taxon>Planctomycetota</taxon>
        <taxon>Planctomycetia</taxon>
        <taxon>Pirellulales</taxon>
        <taxon>Pirellulaceae</taxon>
        <taxon>Rhodopirellula</taxon>
    </lineage>
</organism>
<dbReference type="EMBL" id="LECT01000023">
    <property type="protein sequence ID" value="KLU05064.1"/>
    <property type="molecule type" value="Genomic_DNA"/>
</dbReference>
<evidence type="ECO:0000313" key="2">
    <source>
        <dbReference type="Proteomes" id="UP000036367"/>
    </source>
</evidence>
<keyword evidence="2" id="KW-1185">Reference proteome</keyword>
<sequence length="40" mass="4400">MEAQRSGIGGVTPDRDGVDWRETLAYQIGEGRRVPKVVIS</sequence>
<evidence type="ECO:0000313" key="1">
    <source>
        <dbReference type="EMBL" id="KLU05064.1"/>
    </source>
</evidence>